<evidence type="ECO:0000313" key="2">
    <source>
        <dbReference type="Proteomes" id="UP000279236"/>
    </source>
</evidence>
<dbReference type="RefSeq" id="XP_028479136.1">
    <property type="nucleotide sequence ID" value="XM_028620164.1"/>
</dbReference>
<proteinExistence type="predicted"/>
<dbReference type="EMBL" id="RSCE01000002">
    <property type="protein sequence ID" value="RSH86351.1"/>
    <property type="molecule type" value="Genomic_DNA"/>
</dbReference>
<comment type="caution">
    <text evidence="1">The sequence shown here is derived from an EMBL/GenBank/DDBJ whole genome shotgun (WGS) entry which is preliminary data.</text>
</comment>
<reference evidence="1 2" key="1">
    <citation type="submission" date="2018-11" db="EMBL/GenBank/DDBJ databases">
        <title>Genome sequence of Apiotrichum porosum DSM 27194.</title>
        <authorList>
            <person name="Aliyu H."/>
            <person name="Gorte O."/>
            <person name="Ochsenreither K."/>
        </authorList>
    </citation>
    <scope>NUCLEOTIDE SEQUENCE [LARGE SCALE GENOMIC DNA]</scope>
    <source>
        <strain evidence="1 2">DSM 27194</strain>
    </source>
</reference>
<sequence>MTQSDSQQTTSRLPVQLENAYNHEYKGDASITIVCDYDAAEDIGLKANEDVLRAASPILKALVNKVNSPGSGASSPRRNVSSSALPQRFLSVDDDCGDMELFLRFVDAGAFRRATYSARDLLRISDLYNKYQVRPLFRSSLKRYVDAHAERLVASQSDTDEFLVHGFVVLTTLADHVRSGALWRQLLVLQGTKPTENPPISGYFNPSKLSHEEVRELGPVFPVLVFVENERANAHNHDISSLFISFTKEGEMCFYWSDEPNNIIHI</sequence>
<dbReference type="GeneID" id="39589141"/>
<evidence type="ECO:0000313" key="1">
    <source>
        <dbReference type="EMBL" id="RSH86351.1"/>
    </source>
</evidence>
<name>A0A427Y5I9_9TREE</name>
<protein>
    <recommendedName>
        <fullName evidence="3">BTB domain-containing protein</fullName>
    </recommendedName>
</protein>
<gene>
    <name evidence="1" type="ORF">EHS24_004598</name>
</gene>
<dbReference type="Proteomes" id="UP000279236">
    <property type="component" value="Unassembled WGS sequence"/>
</dbReference>
<evidence type="ECO:0008006" key="3">
    <source>
        <dbReference type="Google" id="ProtNLM"/>
    </source>
</evidence>
<keyword evidence="2" id="KW-1185">Reference proteome</keyword>
<accession>A0A427Y5I9</accession>
<organism evidence="1 2">
    <name type="scientific">Apiotrichum porosum</name>
    <dbReference type="NCBI Taxonomy" id="105984"/>
    <lineage>
        <taxon>Eukaryota</taxon>
        <taxon>Fungi</taxon>
        <taxon>Dikarya</taxon>
        <taxon>Basidiomycota</taxon>
        <taxon>Agaricomycotina</taxon>
        <taxon>Tremellomycetes</taxon>
        <taxon>Trichosporonales</taxon>
        <taxon>Trichosporonaceae</taxon>
        <taxon>Apiotrichum</taxon>
    </lineage>
</organism>
<dbReference type="AlphaFoldDB" id="A0A427Y5I9"/>